<feature type="transmembrane region" description="Helical" evidence="1">
    <location>
        <begin position="127"/>
        <end position="153"/>
    </location>
</feature>
<feature type="transmembrane region" description="Helical" evidence="1">
    <location>
        <begin position="50"/>
        <end position="74"/>
    </location>
</feature>
<feature type="transmembrane region" description="Helical" evidence="1">
    <location>
        <begin position="206"/>
        <end position="231"/>
    </location>
</feature>
<feature type="transmembrane region" description="Helical" evidence="1">
    <location>
        <begin position="237"/>
        <end position="256"/>
    </location>
</feature>
<name>A0ABV9EBG9_9ACTN</name>
<dbReference type="RefSeq" id="WP_262850442.1">
    <property type="nucleotide sequence ID" value="NZ_JANZYP010000104.1"/>
</dbReference>
<feature type="transmembrane region" description="Helical" evidence="1">
    <location>
        <begin position="17"/>
        <end position="38"/>
    </location>
</feature>
<sequence>MTATHAGPAASPVRRRVFAGLRAVCYLLVLGFLGYQVWRVRAGLGASLRVVGWGSALLAGALAAVGGVPGFFGWRMLLAALGTRLTHSAALRVFFLAGLTRYLPGGVWPAVAHAASARTLGEPPARLAGAFVAAQGLGVVSGLAVGLLALPWLVAADAIWWALPPLLAAALVPLAAPALLTRALGIAQRLLRRGGPPPALPGRCTLLAVTGVMALGWLVSGTHIAVLAIALGAPAGGAMTVGIGGFALAAVAGIFTMVMPSGLGGRELVLGLTLATQLSGSGLVTLVALSRVLITVGEMASAAAVLGLLAWTGRAALPTGHRPPRSDP</sequence>
<reference evidence="3" key="1">
    <citation type="journal article" date="2019" name="Int. J. Syst. Evol. Microbiol.">
        <title>The Global Catalogue of Microorganisms (GCM) 10K type strain sequencing project: providing services to taxonomists for standard genome sequencing and annotation.</title>
        <authorList>
            <consortium name="The Broad Institute Genomics Platform"/>
            <consortium name="The Broad Institute Genome Sequencing Center for Infectious Disease"/>
            <person name="Wu L."/>
            <person name="Ma J."/>
        </authorList>
    </citation>
    <scope>NUCLEOTIDE SEQUENCE [LARGE SCALE GENOMIC DNA]</scope>
    <source>
        <strain evidence="3">CCUG 49560</strain>
    </source>
</reference>
<gene>
    <name evidence="2" type="ORF">ACFO8L_11320</name>
</gene>
<keyword evidence="1" id="KW-0812">Transmembrane</keyword>
<organism evidence="2 3">
    <name type="scientific">Sphaerisporangium corydalis</name>
    <dbReference type="NCBI Taxonomy" id="1441875"/>
    <lineage>
        <taxon>Bacteria</taxon>
        <taxon>Bacillati</taxon>
        <taxon>Actinomycetota</taxon>
        <taxon>Actinomycetes</taxon>
        <taxon>Streptosporangiales</taxon>
        <taxon>Streptosporangiaceae</taxon>
        <taxon>Sphaerisporangium</taxon>
    </lineage>
</organism>
<comment type="caution">
    <text evidence="2">The sequence shown here is derived from an EMBL/GenBank/DDBJ whole genome shotgun (WGS) entry which is preliminary data.</text>
</comment>
<protein>
    <submittedName>
        <fullName evidence="2">Uncharacterized protein</fullName>
    </submittedName>
</protein>
<accession>A0ABV9EBG9</accession>
<feature type="transmembrane region" description="Helical" evidence="1">
    <location>
        <begin position="159"/>
        <end position="185"/>
    </location>
</feature>
<keyword evidence="1" id="KW-1133">Transmembrane helix</keyword>
<keyword evidence="1" id="KW-0472">Membrane</keyword>
<dbReference type="EMBL" id="JBHSFN010000006">
    <property type="protein sequence ID" value="MFC4586668.1"/>
    <property type="molecule type" value="Genomic_DNA"/>
</dbReference>
<keyword evidence="3" id="KW-1185">Reference proteome</keyword>
<evidence type="ECO:0000313" key="3">
    <source>
        <dbReference type="Proteomes" id="UP001595891"/>
    </source>
</evidence>
<evidence type="ECO:0000313" key="2">
    <source>
        <dbReference type="EMBL" id="MFC4586668.1"/>
    </source>
</evidence>
<evidence type="ECO:0000256" key="1">
    <source>
        <dbReference type="SAM" id="Phobius"/>
    </source>
</evidence>
<feature type="transmembrane region" description="Helical" evidence="1">
    <location>
        <begin position="268"/>
        <end position="293"/>
    </location>
</feature>
<feature type="transmembrane region" description="Helical" evidence="1">
    <location>
        <begin position="94"/>
        <end position="115"/>
    </location>
</feature>
<proteinExistence type="predicted"/>
<dbReference type="Proteomes" id="UP001595891">
    <property type="component" value="Unassembled WGS sequence"/>
</dbReference>